<name>A0A7X9NJA1_9FIRM</name>
<reference evidence="2" key="2">
    <citation type="submission" date="2023-01" db="EMBL/GenBank/DDBJ databases">
        <title>Human gut microbiome strain richness.</title>
        <authorList>
            <person name="Chen-Liaw A."/>
        </authorList>
    </citation>
    <scope>NUCLEOTIDE SEQUENCE</scope>
    <source>
        <strain evidence="2">D8_m1001271B151109d0_201107</strain>
    </source>
</reference>
<dbReference type="AlphaFoldDB" id="A0A7X9NJA1"/>
<feature type="transmembrane region" description="Helical" evidence="1">
    <location>
        <begin position="377"/>
        <end position="394"/>
    </location>
</feature>
<feature type="transmembrane region" description="Helical" evidence="1">
    <location>
        <begin position="206"/>
        <end position="222"/>
    </location>
</feature>
<keyword evidence="1" id="KW-0472">Membrane</keyword>
<evidence type="ECO:0000313" key="2">
    <source>
        <dbReference type="EMBL" id="MDB7982709.1"/>
    </source>
</evidence>
<dbReference type="Proteomes" id="UP000540014">
    <property type="component" value="Unassembled WGS sequence"/>
</dbReference>
<sequence length="431" mass="50098">MKIRIRNRTNYEKIILCIFIVIFGEGILSIFIPQIHPVYYLTDLLNVVLFISLLKKRMKSLLNNVYLRFFYLILFLYITLAIFGVIFNFSNIVLHLWSFRSYFTTIIFFIECVSFEHSDSIDFLDKLMWINFIVCIIEMVLGYRQDWIGGVYGVSRGQVNGPLNILLIIIFSRSLVEYINKEISIRNILIVGISSLIIAIFAELKIFYVEMVVIFVIATLMTKFSFKKLVLIVLGILGILIAIRVTLFIFPDMSRDMFTPSSMWNYLTNPGGYVGQFANNAGDVNRLNFWDKCVALFNNKFELLFGLGIGNCDQIEVLGLKSQMFMQYETMHYYMLPLPMILLQQGILGMILYIMLFISLFFAILKKYRLKDFASKSQIQMTLILCMMAFIITIYDTSLLGKGGYLFFYILSLPFIKCKSHRRKGRICCDS</sequence>
<comment type="caution">
    <text evidence="3">The sequence shown here is derived from an EMBL/GenBank/DDBJ whole genome shotgun (WGS) entry which is preliminary data.</text>
</comment>
<proteinExistence type="predicted"/>
<organism evidence="3 4">
    <name type="scientific">Faecalicoccus pleomorphus</name>
    <dbReference type="NCBI Taxonomy" id="1323"/>
    <lineage>
        <taxon>Bacteria</taxon>
        <taxon>Bacillati</taxon>
        <taxon>Bacillota</taxon>
        <taxon>Erysipelotrichia</taxon>
        <taxon>Erysipelotrichales</taxon>
        <taxon>Erysipelotrichaceae</taxon>
        <taxon>Faecalicoccus</taxon>
    </lineage>
</organism>
<evidence type="ECO:0000313" key="4">
    <source>
        <dbReference type="Proteomes" id="UP000540014"/>
    </source>
</evidence>
<dbReference type="RefSeq" id="WP_168965011.1">
    <property type="nucleotide sequence ID" value="NZ_JABAFR010000007.1"/>
</dbReference>
<feature type="transmembrane region" description="Helical" evidence="1">
    <location>
        <begin position="38"/>
        <end position="54"/>
    </location>
</feature>
<reference evidence="3 4" key="1">
    <citation type="submission" date="2020-04" db="EMBL/GenBank/DDBJ databases">
        <authorList>
            <person name="Hitch T.C.A."/>
            <person name="Wylensek D."/>
            <person name="Clavel T."/>
        </authorList>
    </citation>
    <scope>NUCLEOTIDE SEQUENCE [LARGE SCALE GENOMIC DNA]</scope>
    <source>
        <strain evidence="3 4">BSM-383-APC-22F</strain>
    </source>
</reference>
<accession>A0A7X9NJA1</accession>
<feature type="transmembrane region" description="Helical" evidence="1">
    <location>
        <begin position="66"/>
        <end position="87"/>
    </location>
</feature>
<gene>
    <name evidence="3" type="ORF">HF861_04150</name>
    <name evidence="2" type="ORF">PND82_07765</name>
</gene>
<feature type="transmembrane region" description="Helical" evidence="1">
    <location>
        <begin position="99"/>
        <end position="115"/>
    </location>
</feature>
<dbReference type="Proteomes" id="UP001212981">
    <property type="component" value="Unassembled WGS sequence"/>
</dbReference>
<keyword evidence="1" id="KW-0812">Transmembrane</keyword>
<protein>
    <submittedName>
        <fullName evidence="3">Uncharacterized protein</fullName>
    </submittedName>
</protein>
<feature type="transmembrane region" description="Helical" evidence="1">
    <location>
        <begin position="127"/>
        <end position="145"/>
    </location>
</feature>
<evidence type="ECO:0000313" key="3">
    <source>
        <dbReference type="EMBL" id="NME44074.1"/>
    </source>
</evidence>
<keyword evidence="1" id="KW-1133">Transmembrane helix</keyword>
<feature type="transmembrane region" description="Helical" evidence="1">
    <location>
        <begin position="157"/>
        <end position="176"/>
    </location>
</feature>
<dbReference type="EMBL" id="JAQLXO010000013">
    <property type="protein sequence ID" value="MDB7982709.1"/>
    <property type="molecule type" value="Genomic_DNA"/>
</dbReference>
<dbReference type="EMBL" id="JABAFR010000007">
    <property type="protein sequence ID" value="NME44074.1"/>
    <property type="molecule type" value="Genomic_DNA"/>
</dbReference>
<feature type="transmembrane region" description="Helical" evidence="1">
    <location>
        <begin position="341"/>
        <end position="365"/>
    </location>
</feature>
<feature type="transmembrane region" description="Helical" evidence="1">
    <location>
        <begin position="12"/>
        <end position="32"/>
    </location>
</feature>
<evidence type="ECO:0000256" key="1">
    <source>
        <dbReference type="SAM" id="Phobius"/>
    </source>
</evidence>
<feature type="transmembrane region" description="Helical" evidence="1">
    <location>
        <begin position="229"/>
        <end position="250"/>
    </location>
</feature>
<feature type="transmembrane region" description="Helical" evidence="1">
    <location>
        <begin position="183"/>
        <end position="200"/>
    </location>
</feature>